<feature type="compositionally biased region" description="Basic and acidic residues" evidence="1">
    <location>
        <begin position="222"/>
        <end position="252"/>
    </location>
</feature>
<feature type="compositionally biased region" description="Polar residues" evidence="1">
    <location>
        <begin position="163"/>
        <end position="179"/>
    </location>
</feature>
<dbReference type="EMBL" id="CAWUHD010000086">
    <property type="protein sequence ID" value="CAK7229552.1"/>
    <property type="molecule type" value="Genomic_DNA"/>
</dbReference>
<feature type="compositionally biased region" description="Polar residues" evidence="1">
    <location>
        <begin position="72"/>
        <end position="84"/>
    </location>
</feature>
<feature type="compositionally biased region" description="Low complexity" evidence="1">
    <location>
        <begin position="118"/>
        <end position="129"/>
    </location>
</feature>
<evidence type="ECO:0000313" key="3">
    <source>
        <dbReference type="Proteomes" id="UP001642482"/>
    </source>
</evidence>
<feature type="compositionally biased region" description="Polar residues" evidence="1">
    <location>
        <begin position="280"/>
        <end position="310"/>
    </location>
</feature>
<organism evidence="2 3">
    <name type="scientific">Sporothrix eucalyptigena</name>
    <dbReference type="NCBI Taxonomy" id="1812306"/>
    <lineage>
        <taxon>Eukaryota</taxon>
        <taxon>Fungi</taxon>
        <taxon>Dikarya</taxon>
        <taxon>Ascomycota</taxon>
        <taxon>Pezizomycotina</taxon>
        <taxon>Sordariomycetes</taxon>
        <taxon>Sordariomycetidae</taxon>
        <taxon>Ophiostomatales</taxon>
        <taxon>Ophiostomataceae</taxon>
        <taxon>Sporothrix</taxon>
    </lineage>
</organism>
<name>A0ABP0CBX1_9PEZI</name>
<evidence type="ECO:0000256" key="1">
    <source>
        <dbReference type="SAM" id="MobiDB-lite"/>
    </source>
</evidence>
<protein>
    <recommendedName>
        <fullName evidence="4">RRM domain-containing protein</fullName>
    </recommendedName>
</protein>
<accession>A0ABP0CBX1</accession>
<feature type="region of interest" description="Disordered" evidence="1">
    <location>
        <begin position="47"/>
        <end position="188"/>
    </location>
</feature>
<reference evidence="2 3" key="1">
    <citation type="submission" date="2024-01" db="EMBL/GenBank/DDBJ databases">
        <authorList>
            <person name="Allen C."/>
            <person name="Tagirdzhanova G."/>
        </authorList>
    </citation>
    <scope>NUCLEOTIDE SEQUENCE [LARGE SCALE GENOMIC DNA]</scope>
</reference>
<proteinExistence type="predicted"/>
<evidence type="ECO:0008006" key="4">
    <source>
        <dbReference type="Google" id="ProtNLM"/>
    </source>
</evidence>
<keyword evidence="3" id="KW-1185">Reference proteome</keyword>
<gene>
    <name evidence="2" type="ORF">SEUCBS140593_007286</name>
</gene>
<comment type="caution">
    <text evidence="2">The sequence shown here is derived from an EMBL/GenBank/DDBJ whole genome shotgun (WGS) entry which is preliminary data.</text>
</comment>
<feature type="compositionally biased region" description="Acidic residues" evidence="1">
    <location>
        <begin position="343"/>
        <end position="354"/>
    </location>
</feature>
<feature type="region of interest" description="Disordered" evidence="1">
    <location>
        <begin position="222"/>
        <end position="357"/>
    </location>
</feature>
<dbReference type="Proteomes" id="UP001642482">
    <property type="component" value="Unassembled WGS sequence"/>
</dbReference>
<evidence type="ECO:0000313" key="2">
    <source>
        <dbReference type="EMBL" id="CAK7229552.1"/>
    </source>
</evidence>
<feature type="compositionally biased region" description="Low complexity" evidence="1">
    <location>
        <begin position="48"/>
        <end position="65"/>
    </location>
</feature>
<sequence length="745" mass="80229">MSLSNASQLLVITQVYNLVSMSEEGSPTVAKIKRLIESNQADLRVKMSTSPTFSSSSGCGSVTPPSTEPHSRQSVVTSSGNASADESGDEETKDAGKSSGGSTTEPHSPMVVSEQHDLLGLSLSSPGKSNDSKTTLKALVADKSMPESTHIALPTGDMPQDKGSISKSNTEAVTDNTNKVKPLPKVDTDDADAMWQEFSLEEELEGIADAPAKNREAMRAALREKEEETRKRLRASAEEKRRIAEKEGDLLKKAFSRLPAQMKDTGYSSTLPEKPKELDNNSSNNSRGKYSQFTARNFSPSTRKASTQSKVKVPEKKQTTDAVDFTATPPASSLHAATPVPEPEVEDSDSDADDTNSIPGIINIETESPKNADRFGIVFDPSKLDAATVAEVCGTDDWKDNRRSLLIQNIPHEYSMHKLLAHVRGGKVVTARLAPDVKGAGHGLVAMVTFKTSKEAAASEKITSALLARSEVNEGTPFGSASKISVALLPTPTYPSRGTADTADDSTQFSLVPMEEKTRCIYVDDFPKQYTHDLCVELMFGVGRFPSKMHALEEMWFNGNTLHLQFASIQEAEKAHRIISIFHFRKYSALVHYGPDPCAAKVTNMDDLFVGGTIKAASHGFMGLKSLLETVGLASFSRSHEKASVKVVPTKKTASTGVVKMSFSALLSQTRTMAPRGIRVARPAPAMQTGVLQAESVNPLIDVSFGEAMDTGTWSSVPPSVHAESASPVAKTPWTADQMVGLDMF</sequence>